<dbReference type="InterPro" id="IPR000835">
    <property type="entry name" value="HTH_MarR-typ"/>
</dbReference>
<organism evidence="5 6">
    <name type="scientific">Sagittula marina</name>
    <dbReference type="NCBI Taxonomy" id="943940"/>
    <lineage>
        <taxon>Bacteria</taxon>
        <taxon>Pseudomonadati</taxon>
        <taxon>Pseudomonadota</taxon>
        <taxon>Alphaproteobacteria</taxon>
        <taxon>Rhodobacterales</taxon>
        <taxon>Roseobacteraceae</taxon>
        <taxon>Sagittula</taxon>
    </lineage>
</organism>
<accession>A0A7W6GUC3</accession>
<dbReference type="SMART" id="SM00347">
    <property type="entry name" value="HTH_MARR"/>
    <property type="match status" value="1"/>
</dbReference>
<name>A0A7W6GUC3_9RHOB</name>
<keyword evidence="3" id="KW-0804">Transcription</keyword>
<dbReference type="EMBL" id="JACIEJ010000010">
    <property type="protein sequence ID" value="MBB3987348.1"/>
    <property type="molecule type" value="Genomic_DNA"/>
</dbReference>
<dbReference type="InterPro" id="IPR036388">
    <property type="entry name" value="WH-like_DNA-bd_sf"/>
</dbReference>
<gene>
    <name evidence="5" type="ORF">GGQ68_003695</name>
</gene>
<dbReference type="GO" id="GO:0003700">
    <property type="term" value="F:DNA-binding transcription factor activity"/>
    <property type="evidence" value="ECO:0007669"/>
    <property type="project" value="InterPro"/>
</dbReference>
<keyword evidence="2 5" id="KW-0238">DNA-binding</keyword>
<dbReference type="GO" id="GO:0003677">
    <property type="term" value="F:DNA binding"/>
    <property type="evidence" value="ECO:0007669"/>
    <property type="project" value="UniProtKB-KW"/>
</dbReference>
<evidence type="ECO:0000313" key="6">
    <source>
        <dbReference type="Proteomes" id="UP000541426"/>
    </source>
</evidence>
<proteinExistence type="predicted"/>
<evidence type="ECO:0000256" key="2">
    <source>
        <dbReference type="ARBA" id="ARBA00023125"/>
    </source>
</evidence>
<sequence length="152" mass="17023">MTAMHITPPVKGGPIFQEIARFRGILFDALLRPHNLTMAQGWALSLLMREEGLRQADLADRLNIATVTTSKLIDRLEARGFVQRRADPDDRRTNRIYATDSARSLFDTITSARREVDAMANAGIDADQLEAAMTVLDQMRRNLKAALGDRDD</sequence>
<dbReference type="SUPFAM" id="SSF46785">
    <property type="entry name" value="Winged helix' DNA-binding domain"/>
    <property type="match status" value="1"/>
</dbReference>
<keyword evidence="6" id="KW-1185">Reference proteome</keyword>
<feature type="domain" description="HTH marR-type" evidence="4">
    <location>
        <begin position="1"/>
        <end position="141"/>
    </location>
</feature>
<dbReference type="RefSeq" id="WP_221235632.1">
    <property type="nucleotide sequence ID" value="NZ_BAABBZ010000011.1"/>
</dbReference>
<dbReference type="AlphaFoldDB" id="A0A7W6GUC3"/>
<dbReference type="PANTHER" id="PTHR33164">
    <property type="entry name" value="TRANSCRIPTIONAL REGULATOR, MARR FAMILY"/>
    <property type="match status" value="1"/>
</dbReference>
<evidence type="ECO:0000256" key="1">
    <source>
        <dbReference type="ARBA" id="ARBA00023015"/>
    </source>
</evidence>
<reference evidence="5 6" key="1">
    <citation type="submission" date="2020-08" db="EMBL/GenBank/DDBJ databases">
        <title>Genomic Encyclopedia of Type Strains, Phase IV (KMG-IV): sequencing the most valuable type-strain genomes for metagenomic binning, comparative biology and taxonomic classification.</title>
        <authorList>
            <person name="Goeker M."/>
        </authorList>
    </citation>
    <scope>NUCLEOTIDE SEQUENCE [LARGE SCALE GENOMIC DNA]</scope>
    <source>
        <strain evidence="5 6">DSM 102235</strain>
    </source>
</reference>
<dbReference type="PRINTS" id="PR00598">
    <property type="entry name" value="HTHMARR"/>
</dbReference>
<dbReference type="Proteomes" id="UP000541426">
    <property type="component" value="Unassembled WGS sequence"/>
</dbReference>
<dbReference type="Pfam" id="PF01047">
    <property type="entry name" value="MarR"/>
    <property type="match status" value="1"/>
</dbReference>
<comment type="caution">
    <text evidence="5">The sequence shown here is derived from an EMBL/GenBank/DDBJ whole genome shotgun (WGS) entry which is preliminary data.</text>
</comment>
<evidence type="ECO:0000313" key="5">
    <source>
        <dbReference type="EMBL" id="MBB3987348.1"/>
    </source>
</evidence>
<keyword evidence="1" id="KW-0805">Transcription regulation</keyword>
<dbReference type="PROSITE" id="PS50995">
    <property type="entry name" value="HTH_MARR_2"/>
    <property type="match status" value="1"/>
</dbReference>
<dbReference type="PANTHER" id="PTHR33164:SF64">
    <property type="entry name" value="TRANSCRIPTIONAL REGULATOR SLYA"/>
    <property type="match status" value="1"/>
</dbReference>
<dbReference type="GO" id="GO:0006950">
    <property type="term" value="P:response to stress"/>
    <property type="evidence" value="ECO:0007669"/>
    <property type="project" value="TreeGrafter"/>
</dbReference>
<dbReference type="InterPro" id="IPR036390">
    <property type="entry name" value="WH_DNA-bd_sf"/>
</dbReference>
<evidence type="ECO:0000259" key="4">
    <source>
        <dbReference type="PROSITE" id="PS50995"/>
    </source>
</evidence>
<dbReference type="Gene3D" id="1.10.10.10">
    <property type="entry name" value="Winged helix-like DNA-binding domain superfamily/Winged helix DNA-binding domain"/>
    <property type="match status" value="1"/>
</dbReference>
<dbReference type="InterPro" id="IPR039422">
    <property type="entry name" value="MarR/SlyA-like"/>
</dbReference>
<evidence type="ECO:0000256" key="3">
    <source>
        <dbReference type="ARBA" id="ARBA00023163"/>
    </source>
</evidence>
<protein>
    <submittedName>
        <fullName evidence="5">DNA-binding MarR family transcriptional regulator</fullName>
    </submittedName>
</protein>